<dbReference type="OMA" id="LQYHRYA"/>
<sequence>MPQSPAQGVVVNLQGVQETTLLTLAARARDAASPQPLLGDQYSAQILSRIDANYDWQRAMGNELMQKVMVSRARLLDVWAAEFLDSHLEATVLHLACGLDSRSLRLAPIWNTAEKRIRWIDVDLPDVVEMRRSLELPVPEGDYELRPADVLSDDWLQSIPDDRPTLIIAEGLVMYLGPEDGLRLFQRVTQRFKAVGGQVLCDLAGSWTVARQKASPTMQMAEMYWAVDDPETIADAVRGHGCGKFRVTEVKFAETMTEKLGSQIPLSTRVILWVMSWLPWRLMVYVRFSF</sequence>
<dbReference type="PANTHER" id="PTHR43619:SF2">
    <property type="entry name" value="S-ADENOSYL-L-METHIONINE-DEPENDENT METHYLTRANSFERASES SUPERFAMILY PROTEIN"/>
    <property type="match status" value="1"/>
</dbReference>
<dbReference type="EMBL" id="KI912110">
    <property type="protein sequence ID" value="ETS84685.1"/>
    <property type="molecule type" value="Genomic_DNA"/>
</dbReference>
<dbReference type="GO" id="GO:0032259">
    <property type="term" value="P:methylation"/>
    <property type="evidence" value="ECO:0007669"/>
    <property type="project" value="UniProtKB-KW"/>
</dbReference>
<dbReference type="Gene3D" id="3.40.50.150">
    <property type="entry name" value="Vaccinia Virus protein VP39"/>
    <property type="match status" value="1"/>
</dbReference>
<dbReference type="eggNOG" id="ENOG502RXVR">
    <property type="taxonomic scope" value="Eukaryota"/>
</dbReference>
<dbReference type="OrthoDB" id="203237at2759"/>
<keyword evidence="2" id="KW-0808">Transferase</keyword>
<keyword evidence="4" id="KW-1185">Reference proteome</keyword>
<dbReference type="STRING" id="1229662.W3XF65"/>
<organism evidence="3 4">
    <name type="scientific">Pestalotiopsis fici (strain W106-1 / CGMCC3.15140)</name>
    <dbReference type="NCBI Taxonomy" id="1229662"/>
    <lineage>
        <taxon>Eukaryota</taxon>
        <taxon>Fungi</taxon>
        <taxon>Dikarya</taxon>
        <taxon>Ascomycota</taxon>
        <taxon>Pezizomycotina</taxon>
        <taxon>Sordariomycetes</taxon>
        <taxon>Xylariomycetidae</taxon>
        <taxon>Amphisphaeriales</taxon>
        <taxon>Sporocadaceae</taxon>
        <taxon>Pestalotiopsis</taxon>
    </lineage>
</organism>
<reference evidence="4" key="1">
    <citation type="journal article" date="2015" name="BMC Genomics">
        <title>Genomic and transcriptomic analysis of the endophytic fungus Pestalotiopsis fici reveals its lifestyle and high potential for synthesis of natural products.</title>
        <authorList>
            <person name="Wang X."/>
            <person name="Zhang X."/>
            <person name="Liu L."/>
            <person name="Xiang M."/>
            <person name="Wang W."/>
            <person name="Sun X."/>
            <person name="Che Y."/>
            <person name="Guo L."/>
            <person name="Liu G."/>
            <person name="Guo L."/>
            <person name="Wang C."/>
            <person name="Yin W.B."/>
            <person name="Stadler M."/>
            <person name="Zhang X."/>
            <person name="Liu X."/>
        </authorList>
    </citation>
    <scope>NUCLEOTIDE SEQUENCE [LARGE SCALE GENOMIC DNA]</scope>
    <source>
        <strain evidence="4">W106-1 / CGMCC3.15140</strain>
    </source>
</reference>
<dbReference type="InterPro" id="IPR007213">
    <property type="entry name" value="Ppm1/Ppm2/Tcmp"/>
</dbReference>
<dbReference type="RefSeq" id="XP_007829482.1">
    <property type="nucleotide sequence ID" value="XM_007831291.1"/>
</dbReference>
<accession>W3XF65</accession>
<protein>
    <submittedName>
        <fullName evidence="3">Uncharacterized protein</fullName>
    </submittedName>
</protein>
<evidence type="ECO:0000256" key="1">
    <source>
        <dbReference type="ARBA" id="ARBA00022603"/>
    </source>
</evidence>
<dbReference type="AlphaFoldDB" id="W3XF65"/>
<proteinExistence type="predicted"/>
<evidence type="ECO:0000313" key="3">
    <source>
        <dbReference type="EMBL" id="ETS84685.1"/>
    </source>
</evidence>
<dbReference type="KEGG" id="pfy:PFICI_02710"/>
<dbReference type="GO" id="GO:0008168">
    <property type="term" value="F:methyltransferase activity"/>
    <property type="evidence" value="ECO:0007669"/>
    <property type="project" value="UniProtKB-KW"/>
</dbReference>
<evidence type="ECO:0000256" key="2">
    <source>
        <dbReference type="ARBA" id="ARBA00022679"/>
    </source>
</evidence>
<dbReference type="Pfam" id="PF04072">
    <property type="entry name" value="LCM"/>
    <property type="match status" value="1"/>
</dbReference>
<dbReference type="SUPFAM" id="SSF53335">
    <property type="entry name" value="S-adenosyl-L-methionine-dependent methyltransferases"/>
    <property type="match status" value="1"/>
</dbReference>
<dbReference type="InParanoid" id="W3XF65"/>
<gene>
    <name evidence="3" type="ORF">PFICI_02710</name>
</gene>
<dbReference type="Proteomes" id="UP000030651">
    <property type="component" value="Unassembled WGS sequence"/>
</dbReference>
<dbReference type="HOGENOM" id="CLU_069348_2_0_1"/>
<evidence type="ECO:0000313" key="4">
    <source>
        <dbReference type="Proteomes" id="UP000030651"/>
    </source>
</evidence>
<dbReference type="InterPro" id="IPR029063">
    <property type="entry name" value="SAM-dependent_MTases_sf"/>
</dbReference>
<name>W3XF65_PESFW</name>
<keyword evidence="1" id="KW-0489">Methyltransferase</keyword>
<dbReference type="GeneID" id="19267723"/>
<dbReference type="PANTHER" id="PTHR43619">
    <property type="entry name" value="S-ADENOSYL-L-METHIONINE-DEPENDENT METHYLTRANSFERASE YKTD-RELATED"/>
    <property type="match status" value="1"/>
</dbReference>